<name>A0A1I1LLF6_9RHOB</name>
<sequence>MCLTTEALFLFLSLLPPDIVESSESRIIVRSEVRDAVWEPRDGMWCTRAPKIDSQLRLKQGEEV</sequence>
<proteinExistence type="predicted"/>
<organism evidence="1 2">
    <name type="scientific">Tropicimonas isoalkanivorans</name>
    <dbReference type="NCBI Taxonomy" id="441112"/>
    <lineage>
        <taxon>Bacteria</taxon>
        <taxon>Pseudomonadati</taxon>
        <taxon>Pseudomonadota</taxon>
        <taxon>Alphaproteobacteria</taxon>
        <taxon>Rhodobacterales</taxon>
        <taxon>Roseobacteraceae</taxon>
        <taxon>Tropicimonas</taxon>
    </lineage>
</organism>
<protein>
    <submittedName>
        <fullName evidence="1">Uncharacterized protein</fullName>
    </submittedName>
</protein>
<dbReference type="Proteomes" id="UP000198728">
    <property type="component" value="Unassembled WGS sequence"/>
</dbReference>
<dbReference type="RefSeq" id="WP_093361352.1">
    <property type="nucleotide sequence ID" value="NZ_FOLG01000008.1"/>
</dbReference>
<gene>
    <name evidence="1" type="ORF">SAMN04488094_108164</name>
</gene>
<dbReference type="AlphaFoldDB" id="A0A1I1LLF6"/>
<evidence type="ECO:0000313" key="1">
    <source>
        <dbReference type="EMBL" id="SFC73392.1"/>
    </source>
</evidence>
<accession>A0A1I1LLF6</accession>
<evidence type="ECO:0000313" key="2">
    <source>
        <dbReference type="Proteomes" id="UP000198728"/>
    </source>
</evidence>
<reference evidence="1 2" key="1">
    <citation type="submission" date="2016-10" db="EMBL/GenBank/DDBJ databases">
        <authorList>
            <person name="de Groot N.N."/>
        </authorList>
    </citation>
    <scope>NUCLEOTIDE SEQUENCE [LARGE SCALE GENOMIC DNA]</scope>
    <source>
        <strain evidence="1 2">DSM 19548</strain>
    </source>
</reference>
<dbReference type="EMBL" id="FOLG01000008">
    <property type="protein sequence ID" value="SFC73392.1"/>
    <property type="molecule type" value="Genomic_DNA"/>
</dbReference>
<keyword evidence="2" id="KW-1185">Reference proteome</keyword>
<dbReference type="OrthoDB" id="7874733at2"/>